<dbReference type="InterPro" id="IPR006201">
    <property type="entry name" value="Neur_channel"/>
</dbReference>
<dbReference type="InterPro" id="IPR006202">
    <property type="entry name" value="Neur_chan_lig-bd"/>
</dbReference>
<evidence type="ECO:0000256" key="2">
    <source>
        <dbReference type="ARBA" id="ARBA00022692"/>
    </source>
</evidence>
<protein>
    <submittedName>
        <fullName evidence="8">Acetylcholine receptor subunit alpha-type acr-16</fullName>
    </submittedName>
</protein>
<evidence type="ECO:0000259" key="6">
    <source>
        <dbReference type="Pfam" id="PF02931"/>
    </source>
</evidence>
<feature type="transmembrane region" description="Helical" evidence="5">
    <location>
        <begin position="201"/>
        <end position="220"/>
    </location>
</feature>
<dbReference type="Pfam" id="PF02931">
    <property type="entry name" value="Neur_chan_LBD"/>
    <property type="match status" value="1"/>
</dbReference>
<keyword evidence="4 5" id="KW-0472">Membrane</keyword>
<evidence type="ECO:0000256" key="3">
    <source>
        <dbReference type="ARBA" id="ARBA00022989"/>
    </source>
</evidence>
<keyword evidence="5" id="KW-0813">Transport</keyword>
<dbReference type="InterPro" id="IPR006029">
    <property type="entry name" value="Neurotrans-gated_channel_TM"/>
</dbReference>
<dbReference type="GO" id="GO:0004888">
    <property type="term" value="F:transmembrane signaling receptor activity"/>
    <property type="evidence" value="ECO:0007669"/>
    <property type="project" value="InterPro"/>
</dbReference>
<dbReference type="CDD" id="cd19051">
    <property type="entry name" value="LGIC_TM_cation"/>
    <property type="match status" value="1"/>
</dbReference>
<dbReference type="PANTHER" id="PTHR18945">
    <property type="entry name" value="NEUROTRANSMITTER GATED ION CHANNEL"/>
    <property type="match status" value="1"/>
</dbReference>
<feature type="non-terminal residue" evidence="8">
    <location>
        <position position="1"/>
    </location>
</feature>
<comment type="caution">
    <text evidence="5">Lacks conserved residue(s) required for the propagation of feature annotation.</text>
</comment>
<feature type="transmembrane region" description="Helical" evidence="5">
    <location>
        <begin position="232"/>
        <end position="249"/>
    </location>
</feature>
<feature type="non-terminal residue" evidence="8">
    <location>
        <position position="266"/>
    </location>
</feature>
<evidence type="ECO:0000259" key="7">
    <source>
        <dbReference type="Pfam" id="PF02932"/>
    </source>
</evidence>
<dbReference type="Gene3D" id="2.70.170.10">
    <property type="entry name" value="Neurotransmitter-gated ion-channel ligand-binding domain"/>
    <property type="match status" value="2"/>
</dbReference>
<evidence type="ECO:0000256" key="5">
    <source>
        <dbReference type="RuleBase" id="RU000687"/>
    </source>
</evidence>
<dbReference type="InterPro" id="IPR036719">
    <property type="entry name" value="Neuro-gated_channel_TM_sf"/>
</dbReference>
<keyword evidence="5" id="KW-0406">Ion transport</keyword>
<accession>A0A9Q0NDD7</accession>
<dbReference type="Proteomes" id="UP001151699">
    <property type="component" value="Chromosome A"/>
</dbReference>
<dbReference type="PROSITE" id="PS00236">
    <property type="entry name" value="NEUROTR_ION_CHANNEL"/>
    <property type="match status" value="1"/>
</dbReference>
<organism evidence="8 9">
    <name type="scientific">Pseudolycoriella hygida</name>
    <dbReference type="NCBI Taxonomy" id="35572"/>
    <lineage>
        <taxon>Eukaryota</taxon>
        <taxon>Metazoa</taxon>
        <taxon>Ecdysozoa</taxon>
        <taxon>Arthropoda</taxon>
        <taxon>Hexapoda</taxon>
        <taxon>Insecta</taxon>
        <taxon>Pterygota</taxon>
        <taxon>Neoptera</taxon>
        <taxon>Endopterygota</taxon>
        <taxon>Diptera</taxon>
        <taxon>Nematocera</taxon>
        <taxon>Sciaroidea</taxon>
        <taxon>Sciaridae</taxon>
        <taxon>Pseudolycoriella</taxon>
    </lineage>
</organism>
<comment type="caution">
    <text evidence="8">The sequence shown here is derived from an EMBL/GenBank/DDBJ whole genome shotgun (WGS) entry which is preliminary data.</text>
</comment>
<name>A0A9Q0NDD7_9DIPT</name>
<evidence type="ECO:0000256" key="1">
    <source>
        <dbReference type="ARBA" id="ARBA00004141"/>
    </source>
</evidence>
<dbReference type="SUPFAM" id="SSF90112">
    <property type="entry name" value="Neurotransmitter-gated ion-channel transmembrane pore"/>
    <property type="match status" value="1"/>
</dbReference>
<keyword evidence="9" id="KW-1185">Reference proteome</keyword>
<keyword evidence="2 5" id="KW-0812">Transmembrane</keyword>
<comment type="similarity">
    <text evidence="5">Belongs to the ligand-gated ion channel (TC 1.A.9) family.</text>
</comment>
<reference evidence="8" key="1">
    <citation type="submission" date="2022-07" db="EMBL/GenBank/DDBJ databases">
        <authorList>
            <person name="Trinca V."/>
            <person name="Uliana J.V.C."/>
            <person name="Torres T.T."/>
            <person name="Ward R.J."/>
            <person name="Monesi N."/>
        </authorList>
    </citation>
    <scope>NUCLEOTIDE SEQUENCE</scope>
    <source>
        <strain evidence="8">HSMRA1968</strain>
        <tissue evidence="8">Whole embryos</tissue>
    </source>
</reference>
<comment type="subcellular location">
    <subcellularLocation>
        <location evidence="1">Membrane</location>
        <topology evidence="1">Multi-pass membrane protein</topology>
    </subcellularLocation>
</comment>
<feature type="domain" description="Neurotransmitter-gated ion-channel transmembrane" evidence="7">
    <location>
        <begin position="207"/>
        <end position="264"/>
    </location>
</feature>
<evidence type="ECO:0000313" key="9">
    <source>
        <dbReference type="Proteomes" id="UP001151699"/>
    </source>
</evidence>
<dbReference type="PRINTS" id="PR00252">
    <property type="entry name" value="NRIONCHANNEL"/>
</dbReference>
<dbReference type="GO" id="GO:0005230">
    <property type="term" value="F:extracellular ligand-gated monoatomic ion channel activity"/>
    <property type="evidence" value="ECO:0007669"/>
    <property type="project" value="InterPro"/>
</dbReference>
<keyword evidence="5" id="KW-0407">Ion channel</keyword>
<proteinExistence type="inferred from homology"/>
<dbReference type="InterPro" id="IPR036734">
    <property type="entry name" value="Neur_chan_lig-bd_sf"/>
</dbReference>
<evidence type="ECO:0000313" key="8">
    <source>
        <dbReference type="EMBL" id="KAJ6648240.1"/>
    </source>
</evidence>
<dbReference type="EMBL" id="WJQU01000001">
    <property type="protein sequence ID" value="KAJ6648240.1"/>
    <property type="molecule type" value="Genomic_DNA"/>
</dbReference>
<dbReference type="OrthoDB" id="5975154at2759"/>
<dbReference type="GO" id="GO:0016020">
    <property type="term" value="C:membrane"/>
    <property type="evidence" value="ECO:0007669"/>
    <property type="project" value="UniProtKB-SubCell"/>
</dbReference>
<dbReference type="SUPFAM" id="SSF63712">
    <property type="entry name" value="Nicotinic receptor ligand binding domain-like"/>
    <property type="match status" value="1"/>
</dbReference>
<dbReference type="InterPro" id="IPR038050">
    <property type="entry name" value="Neuro_actylchol_rec"/>
</dbReference>
<keyword evidence="8" id="KW-0675">Receptor</keyword>
<dbReference type="Gene3D" id="1.20.58.390">
    <property type="entry name" value="Neurotransmitter-gated ion-channel transmembrane domain"/>
    <property type="match status" value="1"/>
</dbReference>
<feature type="domain" description="Neurotransmitter-gated ion-channel ligand-binding" evidence="6">
    <location>
        <begin position="65"/>
        <end position="200"/>
    </location>
</feature>
<dbReference type="Pfam" id="PF02932">
    <property type="entry name" value="Neur_chan_memb"/>
    <property type="match status" value="1"/>
</dbReference>
<evidence type="ECO:0000256" key="4">
    <source>
        <dbReference type="ARBA" id="ARBA00023136"/>
    </source>
</evidence>
<dbReference type="InterPro" id="IPR018000">
    <property type="entry name" value="Neurotransmitter_ion_chnl_CS"/>
</dbReference>
<keyword evidence="3 5" id="KW-1133">Transmembrane helix</keyword>
<dbReference type="AlphaFoldDB" id="A0A9Q0NDD7"/>
<gene>
    <name evidence="8" type="primary">acr-16_1</name>
    <name evidence="8" type="ORF">Bhyg_03467</name>
</gene>
<sequence length="266" mass="30374">LFVSSRNEFIEARKHESQLLDTIFKGYDKRVRPVEDYHSSVVVNFSISFQQILKVDEKNQVITSNISVVRGQVWAPDVHLYNSASFDKQVGSQIRNVITKDGIIMDVVPMLMKSTCKIDVTWFPFDEQKCLLAFGSWSLPAKFLQIQTNDRAQDINYDFVQNEEWKILGITAENTYNYYPCCPDDEYIKIVYTIHLKRRTFYYFFNLLVPCGLIGFLAVLGFTLPPDSGEKLPLGATILFSLIVFLNMIGQSMPANSDAVPLLGII</sequence>